<reference evidence="1" key="1">
    <citation type="submission" date="2022-04" db="EMBL/GenBank/DDBJ databases">
        <title>Genome of the entomopathogenic fungus Entomophthora muscae.</title>
        <authorList>
            <person name="Elya C."/>
            <person name="Lovett B.R."/>
            <person name="Lee E."/>
            <person name="Macias A.M."/>
            <person name="Hajek A.E."/>
            <person name="De Bivort B.L."/>
            <person name="Kasson M.T."/>
            <person name="De Fine Licht H.H."/>
            <person name="Stajich J.E."/>
        </authorList>
    </citation>
    <scope>NUCLEOTIDE SEQUENCE</scope>
    <source>
        <strain evidence="1">Berkeley</strain>
    </source>
</reference>
<evidence type="ECO:0000313" key="1">
    <source>
        <dbReference type="EMBL" id="KAJ9049166.1"/>
    </source>
</evidence>
<dbReference type="Proteomes" id="UP001165960">
    <property type="component" value="Unassembled WGS sequence"/>
</dbReference>
<evidence type="ECO:0000313" key="2">
    <source>
        <dbReference type="Proteomes" id="UP001165960"/>
    </source>
</evidence>
<dbReference type="EMBL" id="QTSX02007268">
    <property type="protein sequence ID" value="KAJ9049166.1"/>
    <property type="molecule type" value="Genomic_DNA"/>
</dbReference>
<proteinExistence type="predicted"/>
<sequence length="280" mass="30156">MASYDETIMDEANLSYTVKPTASLRDQSSFREYFAEYIGTLVLVLCGTGASAQVLINRSARGTGFLTVNIGWSLGIVCGILLAGPVSGAHLNPAITFANALFGKFSWHKTCFYIFSQLLGAFSGAALTYVVYWPAFADIDDGTRRISGKKGTADIFATYPHASDPAFNCFFTEVIATVFLVMGLLAITNPKHRIPIWGVAVLGGVLVAAIGISIGFMTGYAMNPARDLGPRFFTAIAGWGWGTFTANNYYFWIPLTAPFVGAILATVIYESLVDPPDFSL</sequence>
<comment type="caution">
    <text evidence="1">The sequence shown here is derived from an EMBL/GenBank/DDBJ whole genome shotgun (WGS) entry which is preliminary data.</text>
</comment>
<protein>
    <submittedName>
        <fullName evidence="1">Aquaporin-3</fullName>
    </submittedName>
</protein>
<organism evidence="1 2">
    <name type="scientific">Entomophthora muscae</name>
    <dbReference type="NCBI Taxonomy" id="34485"/>
    <lineage>
        <taxon>Eukaryota</taxon>
        <taxon>Fungi</taxon>
        <taxon>Fungi incertae sedis</taxon>
        <taxon>Zoopagomycota</taxon>
        <taxon>Entomophthoromycotina</taxon>
        <taxon>Entomophthoromycetes</taxon>
        <taxon>Entomophthorales</taxon>
        <taxon>Entomophthoraceae</taxon>
        <taxon>Entomophthora</taxon>
    </lineage>
</organism>
<name>A0ACC2RGH9_9FUNG</name>
<accession>A0ACC2RGH9</accession>
<keyword evidence="2" id="KW-1185">Reference proteome</keyword>
<gene>
    <name evidence="1" type="primary">AQP3_2</name>
    <name evidence="1" type="ORF">DSO57_1027529</name>
</gene>